<dbReference type="Proteomes" id="UP000614460">
    <property type="component" value="Unassembled WGS sequence"/>
</dbReference>
<evidence type="ECO:0000313" key="2">
    <source>
        <dbReference type="EMBL" id="GGE20147.1"/>
    </source>
</evidence>
<evidence type="ECO:0000256" key="1">
    <source>
        <dbReference type="SAM" id="SignalP"/>
    </source>
</evidence>
<keyword evidence="3" id="KW-1185">Reference proteome</keyword>
<accession>A0A8H9FZN6</accession>
<dbReference type="RefSeq" id="WP_182498510.1">
    <property type="nucleotide sequence ID" value="NZ_BMKM01000003.1"/>
</dbReference>
<evidence type="ECO:0008006" key="4">
    <source>
        <dbReference type="Google" id="ProtNLM"/>
    </source>
</evidence>
<reference evidence="2" key="2">
    <citation type="submission" date="2020-09" db="EMBL/GenBank/DDBJ databases">
        <authorList>
            <person name="Sun Q."/>
            <person name="Zhou Y."/>
        </authorList>
    </citation>
    <scope>NUCLEOTIDE SEQUENCE</scope>
    <source>
        <strain evidence="2">CGMCC 1.15966</strain>
    </source>
</reference>
<comment type="caution">
    <text evidence="2">The sequence shown here is derived from an EMBL/GenBank/DDBJ whole genome shotgun (WGS) entry which is preliminary data.</text>
</comment>
<feature type="signal peptide" evidence="1">
    <location>
        <begin position="1"/>
        <end position="25"/>
    </location>
</feature>
<organism evidence="2 3">
    <name type="scientific">Sphingobacterium cellulitidis</name>
    <dbReference type="NCBI Taxonomy" id="1768011"/>
    <lineage>
        <taxon>Bacteria</taxon>
        <taxon>Pseudomonadati</taxon>
        <taxon>Bacteroidota</taxon>
        <taxon>Sphingobacteriia</taxon>
        <taxon>Sphingobacteriales</taxon>
        <taxon>Sphingobacteriaceae</taxon>
        <taxon>Sphingobacterium</taxon>
    </lineage>
</organism>
<evidence type="ECO:0000313" key="3">
    <source>
        <dbReference type="Proteomes" id="UP000614460"/>
    </source>
</evidence>
<dbReference type="EMBL" id="BMKM01000003">
    <property type="protein sequence ID" value="GGE20147.1"/>
    <property type="molecule type" value="Genomic_DNA"/>
</dbReference>
<gene>
    <name evidence="2" type="ORF">GCM10011516_17250</name>
</gene>
<reference evidence="2" key="1">
    <citation type="journal article" date="2014" name="Int. J. Syst. Evol. Microbiol.">
        <title>Complete genome sequence of Corynebacterium casei LMG S-19264T (=DSM 44701T), isolated from a smear-ripened cheese.</title>
        <authorList>
            <consortium name="US DOE Joint Genome Institute (JGI-PGF)"/>
            <person name="Walter F."/>
            <person name="Albersmeier A."/>
            <person name="Kalinowski J."/>
            <person name="Ruckert C."/>
        </authorList>
    </citation>
    <scope>NUCLEOTIDE SEQUENCE</scope>
    <source>
        <strain evidence="2">CGMCC 1.15966</strain>
    </source>
</reference>
<feature type="chain" id="PRO_5033991133" description="Lipocalin-like domain-containing protein" evidence="1">
    <location>
        <begin position="26"/>
        <end position="141"/>
    </location>
</feature>
<keyword evidence="1" id="KW-0732">Signal</keyword>
<name>A0A8H9FZN6_9SPHI</name>
<sequence length="141" mass="15370">MNLKIKLFSPAIIAIIALVSTSCSKDDKVPLDAALGTYKGSMTTYPPNSPLQIFDNTTVTVTSAGEGQLKVTPASNTKASARTFLVFTEDGGIYNSEDDSKGIFIYDDETDELIVNTSRTNPKETGFRFKGLKQPKFEPHQ</sequence>
<protein>
    <recommendedName>
        <fullName evidence="4">Lipocalin-like domain-containing protein</fullName>
    </recommendedName>
</protein>
<proteinExistence type="predicted"/>
<dbReference type="PROSITE" id="PS51257">
    <property type="entry name" value="PROKAR_LIPOPROTEIN"/>
    <property type="match status" value="1"/>
</dbReference>
<dbReference type="AlphaFoldDB" id="A0A8H9FZN6"/>